<evidence type="ECO:0000313" key="3">
    <source>
        <dbReference type="Proteomes" id="UP000181976"/>
    </source>
</evidence>
<gene>
    <name evidence="2" type="ORF">SAMN05444380_107135</name>
</gene>
<dbReference type="Pfam" id="PF13715">
    <property type="entry name" value="CarbopepD_reg_2"/>
    <property type="match status" value="1"/>
</dbReference>
<keyword evidence="1" id="KW-0812">Transmembrane</keyword>
<dbReference type="OrthoDB" id="9805121at2"/>
<dbReference type="EMBL" id="FONA01000007">
    <property type="protein sequence ID" value="SFE16634.1"/>
    <property type="molecule type" value="Genomic_DNA"/>
</dbReference>
<keyword evidence="3" id="KW-1185">Reference proteome</keyword>
<protein>
    <submittedName>
        <fullName evidence="2">CarboxypepD_reg-like domain-containing protein</fullName>
    </submittedName>
</protein>
<evidence type="ECO:0000313" key="2">
    <source>
        <dbReference type="EMBL" id="SFE16634.1"/>
    </source>
</evidence>
<dbReference type="eggNOG" id="COG3203">
    <property type="taxonomic scope" value="Bacteria"/>
</dbReference>
<name>A0A1I1YAL4_9BACT</name>
<keyword evidence="1" id="KW-1133">Transmembrane helix</keyword>
<dbReference type="Pfam" id="PF18939">
    <property type="entry name" value="DUF5686"/>
    <property type="match status" value="1"/>
</dbReference>
<dbReference type="InParanoid" id="A0A1I1YAL4"/>
<evidence type="ECO:0000256" key="1">
    <source>
        <dbReference type="SAM" id="Phobius"/>
    </source>
</evidence>
<organism evidence="2 3">
    <name type="scientific">Thermophagus xiamenensis</name>
    <dbReference type="NCBI Taxonomy" id="385682"/>
    <lineage>
        <taxon>Bacteria</taxon>
        <taxon>Pseudomonadati</taxon>
        <taxon>Bacteroidota</taxon>
        <taxon>Bacteroidia</taxon>
        <taxon>Marinilabiliales</taxon>
        <taxon>Marinilabiliaceae</taxon>
        <taxon>Thermophagus</taxon>
    </lineage>
</organism>
<dbReference type="Proteomes" id="UP000181976">
    <property type="component" value="Unassembled WGS sequence"/>
</dbReference>
<dbReference type="InterPro" id="IPR008969">
    <property type="entry name" value="CarboxyPept-like_regulatory"/>
</dbReference>
<keyword evidence="1" id="KW-0472">Membrane</keyword>
<dbReference type="AlphaFoldDB" id="A0A1I1YAL4"/>
<sequence length="808" mass="90984">MKTDVKNLSKIVLPNHWQVIYFIILILIAAFGTFSVSAQVSGAIVDSLNQKPIPFANILFQNGKSGTISDIKGEFSLPSNAGDSITISSVGYHSKQLAVKDVVPNSNILLSPKTFTLESVDIFPGENPALQIMKQVVERKSYNNPDYQTNYSCIVYHKMSFDVLVPDLPQIADSLTKEIDNILRHHHLLLMESVSEKKHLAPNQSKERIISGRVSGFKDPSLAILPSQIQPFGFYKDHVTLLDQEFLNPASEAGLKNYIFILEDTIIENKDSLYYISFFPREKANIKPLQGSFHIHTKTFAIKNIRAQSQIPTTPYKLEINQSYEPTKKGIWFPSQLESQLLIKANSKFNPLPFALIGHAKSLVTAINTEPILDAKEFNSIILEDDMSSNPTAIEILRYEPLNAKDSATYHLIDSIGNANRFDKLIKLQKNLIGGYIPAGPFLIDINNIIGYNQYEGLKAGMGLWSGRELTGNFSIGGYINHAFKAKHQNYGGGIKWSISEVNQTSMELRYDHSMHATGTFSFFSGEILEWEDYLKEFAVTTMDRQSLLTGHIQSRIKGSLSGRLFLSYGKMHPLGTYDFSIGSTSAAQDFTVTEIGLKLRWAPGEKLSKTAFGVLPYSGLEPKIWFNIIGGKQDLNTEISTYTKIEAQIKKEFRTGPSARTSLQFTGGWINNWRTLNTLYSYFGTFDPFSIEIPNMFDTMSPNEFAADRFVLAFINHKIPLRQNKSGTFKPELHLLSKAGWGNINNTTHIPIYSFNKGFFESGILLDNLFNTFLFKYGLGMHYRYGYYQREKTIDNLSIRLSVGFSL</sequence>
<accession>A0A1I1YAL4</accession>
<feature type="transmembrane region" description="Helical" evidence="1">
    <location>
        <begin position="20"/>
        <end position="45"/>
    </location>
</feature>
<dbReference type="STRING" id="385682.SAMN05444380_107135"/>
<reference evidence="2 3" key="1">
    <citation type="submission" date="2016-10" db="EMBL/GenBank/DDBJ databases">
        <authorList>
            <person name="de Groot N.N."/>
        </authorList>
    </citation>
    <scope>NUCLEOTIDE SEQUENCE [LARGE SCALE GENOMIC DNA]</scope>
    <source>
        <strain evidence="2 3">DSM 19012</strain>
    </source>
</reference>
<dbReference type="RefSeq" id="WP_010526152.1">
    <property type="nucleotide sequence ID" value="NZ_AFSL01000005.1"/>
</dbReference>
<proteinExistence type="predicted"/>
<dbReference type="SUPFAM" id="SSF49464">
    <property type="entry name" value="Carboxypeptidase regulatory domain-like"/>
    <property type="match status" value="1"/>
</dbReference>
<dbReference type="InterPro" id="IPR043741">
    <property type="entry name" value="DUF5686"/>
</dbReference>